<keyword evidence="2" id="KW-1185">Reference proteome</keyword>
<evidence type="ECO:0000313" key="1">
    <source>
        <dbReference type="EMBL" id="GIY69808.1"/>
    </source>
</evidence>
<dbReference type="AlphaFoldDB" id="A0AAV4VID5"/>
<comment type="caution">
    <text evidence="1">The sequence shown here is derived from an EMBL/GenBank/DDBJ whole genome shotgun (WGS) entry which is preliminary data.</text>
</comment>
<dbReference type="Proteomes" id="UP001054837">
    <property type="component" value="Unassembled WGS sequence"/>
</dbReference>
<gene>
    <name evidence="1" type="ORF">CDAR_586931</name>
</gene>
<organism evidence="1 2">
    <name type="scientific">Caerostris darwini</name>
    <dbReference type="NCBI Taxonomy" id="1538125"/>
    <lineage>
        <taxon>Eukaryota</taxon>
        <taxon>Metazoa</taxon>
        <taxon>Ecdysozoa</taxon>
        <taxon>Arthropoda</taxon>
        <taxon>Chelicerata</taxon>
        <taxon>Arachnida</taxon>
        <taxon>Araneae</taxon>
        <taxon>Araneomorphae</taxon>
        <taxon>Entelegynae</taxon>
        <taxon>Araneoidea</taxon>
        <taxon>Araneidae</taxon>
        <taxon>Caerostris</taxon>
    </lineage>
</organism>
<name>A0AAV4VID5_9ARAC</name>
<sequence length="118" mass="13104">MIQNCELTRPDIDVPASDNPDRVGGRASVGGRVDILSEVFRSERGENEGCIGSYLQKFRYFLHRGPILPNPGHGGKRNATCCTCHHGTSGVVELDFSWRFDSEPWSDRVAFTSCNCNK</sequence>
<reference evidence="1 2" key="1">
    <citation type="submission" date="2021-06" db="EMBL/GenBank/DDBJ databases">
        <title>Caerostris darwini draft genome.</title>
        <authorList>
            <person name="Kono N."/>
            <person name="Arakawa K."/>
        </authorList>
    </citation>
    <scope>NUCLEOTIDE SEQUENCE [LARGE SCALE GENOMIC DNA]</scope>
</reference>
<dbReference type="EMBL" id="BPLQ01013104">
    <property type="protein sequence ID" value="GIY69808.1"/>
    <property type="molecule type" value="Genomic_DNA"/>
</dbReference>
<evidence type="ECO:0000313" key="2">
    <source>
        <dbReference type="Proteomes" id="UP001054837"/>
    </source>
</evidence>
<accession>A0AAV4VID5</accession>
<proteinExistence type="predicted"/>
<protein>
    <submittedName>
        <fullName evidence="1">Uncharacterized protein</fullName>
    </submittedName>
</protein>